<comment type="caution">
    <text evidence="2">The sequence shown here is derived from an EMBL/GenBank/DDBJ whole genome shotgun (WGS) entry which is preliminary data.</text>
</comment>
<evidence type="ECO:0000313" key="3">
    <source>
        <dbReference type="Proteomes" id="UP001064782"/>
    </source>
</evidence>
<dbReference type="Proteomes" id="UP001165663">
    <property type="component" value="Unassembled WGS sequence"/>
</dbReference>
<dbReference type="Proteomes" id="UP001064782">
    <property type="component" value="Unassembled WGS sequence"/>
</dbReference>
<organism evidence="2 3">
    <name type="scientific">Mycobacterium kiyosense</name>
    <dbReference type="NCBI Taxonomy" id="2871094"/>
    <lineage>
        <taxon>Bacteria</taxon>
        <taxon>Bacillati</taxon>
        <taxon>Actinomycetota</taxon>
        <taxon>Actinomycetes</taxon>
        <taxon>Mycobacteriales</taxon>
        <taxon>Mycobacteriaceae</taxon>
        <taxon>Mycobacterium</taxon>
    </lineage>
</organism>
<proteinExistence type="predicted"/>
<dbReference type="EMBL" id="BRZI01000012">
    <property type="protein sequence ID" value="GLD30265.1"/>
    <property type="molecule type" value="Genomic_DNA"/>
</dbReference>
<keyword evidence="3" id="KW-1185">Reference proteome</keyword>
<dbReference type="EMBL" id="BRXE01000008">
    <property type="protein sequence ID" value="GLB82014.1"/>
    <property type="molecule type" value="Genomic_DNA"/>
</dbReference>
<reference evidence="2" key="1">
    <citation type="submission" date="2022-08" db="EMBL/GenBank/DDBJ databases">
        <title>Mycobacterium kiyosense sp. nov., scotochromogenic slow-glowing species isolated from respiratory specimens.</title>
        <authorList>
            <person name="Fukano H."/>
            <person name="Kazumi Y."/>
            <person name="Sakagami N."/>
            <person name="Ato M."/>
            <person name="Mitarai S."/>
            <person name="Hoshino Y."/>
        </authorList>
    </citation>
    <scope>NUCLEOTIDE SEQUENCE</scope>
    <source>
        <strain evidence="2">1413</strain>
        <strain evidence="1">SRL2020-028</strain>
    </source>
</reference>
<sequence>MIGGVSVGGPTGTVIGTGAGPEGALGCVKLQPAASAANEVTSIAPTMRPTHRFPVALIASALPT</sequence>
<accession>A0A9P3Q6P1</accession>
<dbReference type="AlphaFoldDB" id="A0A9P3Q6P1"/>
<name>A0A9P3Q6P1_9MYCO</name>
<evidence type="ECO:0000313" key="1">
    <source>
        <dbReference type="EMBL" id="GLB82014.1"/>
    </source>
</evidence>
<protein>
    <submittedName>
        <fullName evidence="2">Uncharacterized protein</fullName>
    </submittedName>
</protein>
<evidence type="ECO:0000313" key="2">
    <source>
        <dbReference type="EMBL" id="GLD30265.1"/>
    </source>
</evidence>
<gene>
    <name evidence="2" type="ORF">Mkiyose1413_21480</name>
    <name evidence="1" type="ORF">SRL2020028_12700</name>
</gene>